<dbReference type="EC" id="3.1.26.3" evidence="9"/>
<dbReference type="PROSITE" id="PS50137">
    <property type="entry name" value="DS_RBD"/>
    <property type="match status" value="1"/>
</dbReference>
<dbReference type="GO" id="GO:0006397">
    <property type="term" value="P:mRNA processing"/>
    <property type="evidence" value="ECO:0007669"/>
    <property type="project" value="UniProtKB-UniRule"/>
</dbReference>
<dbReference type="PROSITE" id="PS00517">
    <property type="entry name" value="RNASE_3_1"/>
    <property type="match status" value="1"/>
</dbReference>
<dbReference type="Pfam" id="PF00035">
    <property type="entry name" value="dsrm"/>
    <property type="match status" value="1"/>
</dbReference>
<evidence type="ECO:0000256" key="3">
    <source>
        <dbReference type="ARBA" id="ARBA00022552"/>
    </source>
</evidence>
<evidence type="ECO:0000256" key="10">
    <source>
        <dbReference type="SAM" id="MobiDB-lite"/>
    </source>
</evidence>
<dbReference type="Gene3D" id="1.10.1520.10">
    <property type="entry name" value="Ribonuclease III domain"/>
    <property type="match status" value="1"/>
</dbReference>
<keyword evidence="5 9" id="KW-0540">Nuclease</keyword>
<evidence type="ECO:0000313" key="13">
    <source>
        <dbReference type="EMBL" id="SFF65860.1"/>
    </source>
</evidence>
<feature type="active site" evidence="9">
    <location>
        <position position="134"/>
    </location>
</feature>
<evidence type="ECO:0000256" key="1">
    <source>
        <dbReference type="ARBA" id="ARBA00000109"/>
    </source>
</evidence>
<dbReference type="GO" id="GO:0006364">
    <property type="term" value="P:rRNA processing"/>
    <property type="evidence" value="ECO:0007669"/>
    <property type="project" value="UniProtKB-UniRule"/>
</dbReference>
<dbReference type="RefSeq" id="WP_093921156.1">
    <property type="nucleotide sequence ID" value="NZ_FONW01000012.1"/>
</dbReference>
<evidence type="ECO:0000259" key="11">
    <source>
        <dbReference type="PROSITE" id="PS50137"/>
    </source>
</evidence>
<comment type="subcellular location">
    <subcellularLocation>
        <location evidence="9">Cytoplasm</location>
    </subcellularLocation>
</comment>
<keyword evidence="9" id="KW-0963">Cytoplasm</keyword>
<comment type="cofactor">
    <cofactor evidence="9">
        <name>Mg(2+)</name>
        <dbReference type="ChEBI" id="CHEBI:18420"/>
    </cofactor>
</comment>
<dbReference type="SUPFAM" id="SSF69065">
    <property type="entry name" value="RNase III domain-like"/>
    <property type="match status" value="1"/>
</dbReference>
<dbReference type="PANTHER" id="PTHR11207">
    <property type="entry name" value="RIBONUCLEASE III"/>
    <property type="match status" value="1"/>
</dbReference>
<feature type="binding site" evidence="9">
    <location>
        <position position="131"/>
    </location>
    <ligand>
        <name>Mg(2+)</name>
        <dbReference type="ChEBI" id="CHEBI:18420"/>
    </ligand>
</feature>
<dbReference type="InterPro" id="IPR011907">
    <property type="entry name" value="RNase_III"/>
</dbReference>
<dbReference type="InterPro" id="IPR014720">
    <property type="entry name" value="dsRBD_dom"/>
</dbReference>
<keyword evidence="9" id="KW-0479">Metal-binding</keyword>
<proteinExistence type="inferred from homology"/>
<dbReference type="PANTHER" id="PTHR11207:SF0">
    <property type="entry name" value="RIBONUCLEASE 3"/>
    <property type="match status" value="1"/>
</dbReference>
<protein>
    <recommendedName>
        <fullName evidence="9">Ribonuclease 3</fullName>
        <ecNumber evidence="9">3.1.26.3</ecNumber>
    </recommendedName>
    <alternativeName>
        <fullName evidence="9">Ribonuclease III</fullName>
        <shortName evidence="9">RNase III</shortName>
    </alternativeName>
</protein>
<accession>A0A1I2KI04</accession>
<dbReference type="GO" id="GO:0046872">
    <property type="term" value="F:metal ion binding"/>
    <property type="evidence" value="ECO:0007669"/>
    <property type="project" value="UniProtKB-KW"/>
</dbReference>
<dbReference type="HAMAP" id="MF_00104">
    <property type="entry name" value="RNase_III"/>
    <property type="match status" value="1"/>
</dbReference>
<dbReference type="GO" id="GO:0019843">
    <property type="term" value="F:rRNA binding"/>
    <property type="evidence" value="ECO:0007669"/>
    <property type="project" value="UniProtKB-KW"/>
</dbReference>
<dbReference type="NCBIfam" id="TIGR02191">
    <property type="entry name" value="RNaseIII"/>
    <property type="match status" value="1"/>
</dbReference>
<organism evidence="13 14">
    <name type="scientific">Sunxiuqinia elliptica</name>
    <dbReference type="NCBI Taxonomy" id="655355"/>
    <lineage>
        <taxon>Bacteria</taxon>
        <taxon>Pseudomonadati</taxon>
        <taxon>Bacteroidota</taxon>
        <taxon>Bacteroidia</taxon>
        <taxon>Marinilabiliales</taxon>
        <taxon>Prolixibacteraceae</taxon>
        <taxon>Sunxiuqinia</taxon>
    </lineage>
</organism>
<dbReference type="FunFam" id="1.10.1520.10:FF:000001">
    <property type="entry name" value="Ribonuclease 3"/>
    <property type="match status" value="1"/>
</dbReference>
<gene>
    <name evidence="9" type="primary">rnc</name>
    <name evidence="13" type="ORF">SAMN05216283_11213</name>
</gene>
<dbReference type="Gene3D" id="3.30.160.20">
    <property type="match status" value="1"/>
</dbReference>
<feature type="domain" description="RNase III" evidence="12">
    <location>
        <begin position="20"/>
        <end position="145"/>
    </location>
</feature>
<dbReference type="SMART" id="SM00535">
    <property type="entry name" value="RIBOc"/>
    <property type="match status" value="1"/>
</dbReference>
<dbReference type="GO" id="GO:0010468">
    <property type="term" value="P:regulation of gene expression"/>
    <property type="evidence" value="ECO:0007669"/>
    <property type="project" value="TreeGrafter"/>
</dbReference>
<dbReference type="CDD" id="cd00593">
    <property type="entry name" value="RIBOc"/>
    <property type="match status" value="1"/>
</dbReference>
<keyword evidence="4 9" id="KW-0507">mRNA processing</keyword>
<comment type="catalytic activity">
    <reaction evidence="1 9">
        <text>Endonucleolytic cleavage to 5'-phosphomonoester.</text>
        <dbReference type="EC" id="3.1.26.3"/>
    </reaction>
</comment>
<feature type="active site" evidence="9">
    <location>
        <position position="66"/>
    </location>
</feature>
<dbReference type="InterPro" id="IPR036389">
    <property type="entry name" value="RNase_III_sf"/>
</dbReference>
<dbReference type="STRING" id="655355.SAMN05216283_11213"/>
<keyword evidence="9" id="KW-0460">Magnesium</keyword>
<dbReference type="AlphaFoldDB" id="A0A1I2KI04"/>
<dbReference type="Proteomes" id="UP000198964">
    <property type="component" value="Unassembled WGS sequence"/>
</dbReference>
<comment type="similarity">
    <text evidence="2">Belongs to the ribonuclease III family.</text>
</comment>
<keyword evidence="3 9" id="KW-0698">rRNA processing</keyword>
<evidence type="ECO:0000256" key="8">
    <source>
        <dbReference type="ARBA" id="ARBA00022884"/>
    </source>
</evidence>
<dbReference type="EMBL" id="FONW01000012">
    <property type="protein sequence ID" value="SFF65860.1"/>
    <property type="molecule type" value="Genomic_DNA"/>
</dbReference>
<dbReference type="GO" id="GO:0008033">
    <property type="term" value="P:tRNA processing"/>
    <property type="evidence" value="ECO:0007669"/>
    <property type="project" value="UniProtKB-KW"/>
</dbReference>
<evidence type="ECO:0000256" key="2">
    <source>
        <dbReference type="ARBA" id="ARBA00010183"/>
    </source>
</evidence>
<evidence type="ECO:0000256" key="6">
    <source>
        <dbReference type="ARBA" id="ARBA00022759"/>
    </source>
</evidence>
<comment type="subunit">
    <text evidence="9">Homodimer.</text>
</comment>
<evidence type="ECO:0000259" key="12">
    <source>
        <dbReference type="PROSITE" id="PS50142"/>
    </source>
</evidence>
<feature type="binding site" evidence="9">
    <location>
        <position position="134"/>
    </location>
    <ligand>
        <name>Mg(2+)</name>
        <dbReference type="ChEBI" id="CHEBI:18420"/>
    </ligand>
</feature>
<evidence type="ECO:0000256" key="4">
    <source>
        <dbReference type="ARBA" id="ARBA00022664"/>
    </source>
</evidence>
<dbReference type="GO" id="GO:0004525">
    <property type="term" value="F:ribonuclease III activity"/>
    <property type="evidence" value="ECO:0007669"/>
    <property type="project" value="UniProtKB-UniRule"/>
</dbReference>
<dbReference type="CDD" id="cd10845">
    <property type="entry name" value="DSRM_RNAse_III_family"/>
    <property type="match status" value="1"/>
</dbReference>
<feature type="binding site" evidence="9">
    <location>
        <position position="62"/>
    </location>
    <ligand>
        <name>Mg(2+)</name>
        <dbReference type="ChEBI" id="CHEBI:18420"/>
    </ligand>
</feature>
<evidence type="ECO:0000256" key="9">
    <source>
        <dbReference type="HAMAP-Rule" id="MF_00104"/>
    </source>
</evidence>
<feature type="domain" description="DRBM" evidence="11">
    <location>
        <begin position="173"/>
        <end position="242"/>
    </location>
</feature>
<dbReference type="GO" id="GO:0005737">
    <property type="term" value="C:cytoplasm"/>
    <property type="evidence" value="ECO:0007669"/>
    <property type="project" value="UniProtKB-SubCell"/>
</dbReference>
<dbReference type="SUPFAM" id="SSF54768">
    <property type="entry name" value="dsRNA-binding domain-like"/>
    <property type="match status" value="1"/>
</dbReference>
<evidence type="ECO:0000256" key="7">
    <source>
        <dbReference type="ARBA" id="ARBA00022801"/>
    </source>
</evidence>
<comment type="function">
    <text evidence="9">Digests double-stranded RNA. Involved in the processing of primary rRNA transcript to yield the immediate precursors to the large and small rRNAs (23S and 16S). Processes some mRNAs, and tRNAs when they are encoded in the rRNA operon. Processes pre-crRNA and tracrRNA of type II CRISPR loci if present in the organism.</text>
</comment>
<dbReference type="SMART" id="SM00358">
    <property type="entry name" value="DSRM"/>
    <property type="match status" value="1"/>
</dbReference>
<dbReference type="GO" id="GO:0003725">
    <property type="term" value="F:double-stranded RNA binding"/>
    <property type="evidence" value="ECO:0007669"/>
    <property type="project" value="TreeGrafter"/>
</dbReference>
<keyword evidence="9" id="KW-0819">tRNA processing</keyword>
<sequence>MIRNIAQKIKLFSSPRKEFYLFLKSLFNITPNNIRLYETALIHRSASKTDSQGNWVNNERLEYLGDAILGAVIAEFLYNRFPNMDEGFLTQMRSKLVNRSFLTELTFQIGLNYYIQSNTNNTGENSHIYGDALEAIIGALYLDKGYQVTRHFIIRKLLLQQVNLDKVQHTNTNYKSQLIEWSQKHKKEINFETVEQTSDDNKQPFFVSTVLIEDEVVGTGQGGSKKESQQNASRAALVKLEEKVS</sequence>
<keyword evidence="8 9" id="KW-0694">RNA-binding</keyword>
<dbReference type="Pfam" id="PF14622">
    <property type="entry name" value="Ribonucleas_3_3"/>
    <property type="match status" value="1"/>
</dbReference>
<evidence type="ECO:0000313" key="14">
    <source>
        <dbReference type="Proteomes" id="UP000198964"/>
    </source>
</evidence>
<dbReference type="PROSITE" id="PS50142">
    <property type="entry name" value="RNASE_3_2"/>
    <property type="match status" value="1"/>
</dbReference>
<evidence type="ECO:0000256" key="5">
    <source>
        <dbReference type="ARBA" id="ARBA00022722"/>
    </source>
</evidence>
<reference evidence="13 14" key="1">
    <citation type="submission" date="2016-10" db="EMBL/GenBank/DDBJ databases">
        <authorList>
            <person name="de Groot N.N."/>
        </authorList>
    </citation>
    <scope>NUCLEOTIDE SEQUENCE [LARGE SCALE GENOMIC DNA]</scope>
    <source>
        <strain evidence="13 14">CGMCC 1.9156</strain>
    </source>
</reference>
<keyword evidence="14" id="KW-1185">Reference proteome</keyword>
<feature type="region of interest" description="Disordered" evidence="10">
    <location>
        <begin position="218"/>
        <end position="245"/>
    </location>
</feature>
<keyword evidence="7 9" id="KW-0378">Hydrolase</keyword>
<name>A0A1I2KI04_9BACT</name>
<keyword evidence="9" id="KW-0699">rRNA-binding</keyword>
<dbReference type="InterPro" id="IPR000999">
    <property type="entry name" value="RNase_III_dom"/>
</dbReference>
<keyword evidence="6 9" id="KW-0255">Endonuclease</keyword>